<gene>
    <name evidence="2" type="ORF">SPRG_02390</name>
</gene>
<dbReference type="KEGG" id="spar:SPRG_02390"/>
<proteinExistence type="inferred from homology"/>
<sequence length="394" mass="44919">MHRAEKTSSKVCRDRELEVAKEIHRKKLQQTRSAIDTHKPRTSTMYHLLHNMKRDREMEERHDEIERHNNLLVNRMSDVMHCSAWEFHPSPASSVNTVSYTVYHSPRHASPLKPSAPPPLKKSLNGTFRTQRLRQIQSDNLAITRRVRKTKTHYKNTRMRKEWQQSVKYLKSICNFPLLKPNPTLKNARAFMQAQTLDDEEDDLLQYYNLSLPTINVKVATPPTTVPPLCRHKARKPAFEPKKVGARPGLPVLDHLSPRFKWGPSSEFTHVTPKSPLPAPSHLFKKGRTIDGVTFVVTVASASTYGMTISAHDASADTTYELYASKDDMLGLLKDVVSIEEEFSVETISRLLCDRVRFEQDSSMLYLPLNEVRSLAGLAQNVLFCLVASPANDS</sequence>
<evidence type="ECO:0000313" key="2">
    <source>
        <dbReference type="EMBL" id="KDO32690.1"/>
    </source>
</evidence>
<protein>
    <submittedName>
        <fullName evidence="2">Uncharacterized protein</fullName>
    </submittedName>
</protein>
<dbReference type="PANTHER" id="PTHR23035">
    <property type="entry name" value="CILIA- AND FLAGELLA-ASSOCIATED PROTEIN 97-RELATED"/>
    <property type="match status" value="1"/>
</dbReference>
<evidence type="ECO:0000256" key="1">
    <source>
        <dbReference type="ARBA" id="ARBA00008315"/>
    </source>
</evidence>
<reference evidence="2 3" key="1">
    <citation type="journal article" date="2013" name="PLoS Genet.">
        <title>Distinctive expansion of potential virulence genes in the genome of the oomycete fish pathogen Saprolegnia parasitica.</title>
        <authorList>
            <person name="Jiang R.H."/>
            <person name="de Bruijn I."/>
            <person name="Haas B.J."/>
            <person name="Belmonte R."/>
            <person name="Lobach L."/>
            <person name="Christie J."/>
            <person name="van den Ackerveken G."/>
            <person name="Bottin A."/>
            <person name="Bulone V."/>
            <person name="Diaz-Moreno S.M."/>
            <person name="Dumas B."/>
            <person name="Fan L."/>
            <person name="Gaulin E."/>
            <person name="Govers F."/>
            <person name="Grenville-Briggs L.J."/>
            <person name="Horner N.R."/>
            <person name="Levin J.Z."/>
            <person name="Mammella M."/>
            <person name="Meijer H.J."/>
            <person name="Morris P."/>
            <person name="Nusbaum C."/>
            <person name="Oome S."/>
            <person name="Phillips A.J."/>
            <person name="van Rooyen D."/>
            <person name="Rzeszutek E."/>
            <person name="Saraiva M."/>
            <person name="Secombes C.J."/>
            <person name="Seidl M.F."/>
            <person name="Snel B."/>
            <person name="Stassen J.H."/>
            <person name="Sykes S."/>
            <person name="Tripathy S."/>
            <person name="van den Berg H."/>
            <person name="Vega-Arreguin J.C."/>
            <person name="Wawra S."/>
            <person name="Young S.K."/>
            <person name="Zeng Q."/>
            <person name="Dieguez-Uribeondo J."/>
            <person name="Russ C."/>
            <person name="Tyler B.M."/>
            <person name="van West P."/>
        </authorList>
    </citation>
    <scope>NUCLEOTIDE SEQUENCE [LARGE SCALE GENOMIC DNA]</scope>
    <source>
        <strain evidence="2 3">CBS 223.65</strain>
    </source>
</reference>
<dbReference type="Pfam" id="PF13879">
    <property type="entry name" value="Hmw_CFAP97"/>
    <property type="match status" value="1"/>
</dbReference>
<keyword evidence="3" id="KW-1185">Reference proteome</keyword>
<dbReference type="EMBL" id="KK583194">
    <property type="protein sequence ID" value="KDO32690.1"/>
    <property type="molecule type" value="Genomic_DNA"/>
</dbReference>
<dbReference type="VEuPathDB" id="FungiDB:SPRG_02390"/>
<organism evidence="2 3">
    <name type="scientific">Saprolegnia parasitica (strain CBS 223.65)</name>
    <dbReference type="NCBI Taxonomy" id="695850"/>
    <lineage>
        <taxon>Eukaryota</taxon>
        <taxon>Sar</taxon>
        <taxon>Stramenopiles</taxon>
        <taxon>Oomycota</taxon>
        <taxon>Saprolegniomycetes</taxon>
        <taxon>Saprolegniales</taxon>
        <taxon>Saprolegniaceae</taxon>
        <taxon>Saprolegnia</taxon>
    </lineage>
</organism>
<dbReference type="GeneID" id="24124945"/>
<evidence type="ECO:0000313" key="3">
    <source>
        <dbReference type="Proteomes" id="UP000030745"/>
    </source>
</evidence>
<accession>A0A067CTZ1</accession>
<dbReference type="RefSeq" id="XP_012196356.1">
    <property type="nucleotide sequence ID" value="XM_012340966.1"/>
</dbReference>
<dbReference type="InterPro" id="IPR038791">
    <property type="entry name" value="Cfap97/Hemingway"/>
</dbReference>
<dbReference type="AlphaFoldDB" id="A0A067CTZ1"/>
<dbReference type="PANTHER" id="PTHR23035:SF2">
    <property type="entry name" value="KIAA1430 HOMOLOGUE"/>
    <property type="match status" value="1"/>
</dbReference>
<name>A0A067CTZ1_SAPPC</name>
<dbReference type="OrthoDB" id="2163395at2759"/>
<dbReference type="InterPro" id="IPR029488">
    <property type="entry name" value="Hmw/CFAP97"/>
</dbReference>
<dbReference type="Proteomes" id="UP000030745">
    <property type="component" value="Unassembled WGS sequence"/>
</dbReference>
<comment type="similarity">
    <text evidence="1">Belongs to the CFAP97 family.</text>
</comment>